<sequence length="708" mass="80089">MYAFEITSTQILFRAKWLNKKGFRETSCPRPPFMTFERLTLICEQTMEMCQRGTRYTATHFFMIFKHIVRFAMHNKSDFPAPGHSDWKVFIHEHFIFHLSHPEKLSGTGDKERVSMQAQWRHAHEFYERLKQKQIVPYNVDIPRIRKLTRPDECGSEDILDSVQETYSTVGSASELWPKTFLIDKDLNTPTDKFLANLQSQLVRRSEGIISACQSYWDKVVECQAIGAGLIESISKTRLLEVLDSGVFEVNGVHLAHPDSPEGLAWFLAVIDYCFQESHELEFISYELMTEIPFLRQICNNPNLLAQMTDRIKAIAGENGAPLTRVNETLNRLLGHISARDCAAAAAIIIADNPKFTPTALREADYLSADDKPLHHYNSELGCMMWSVSKPRARDRKVSALSPRSAKAYAQVVRATLKSRWKLMSKGDPNYRKLFLTSTFKWVGMSTAIGPAFAGELGVSLFDALEPELVEAGVSRKSFGLKRIRGTQGMIAFLKEGTYQSVANKLGNSIAVVKVHYVPSWLKRRWNVRILRIFQTKLVVLATKNKPWAVEASDFLNKEDLFKFVINAAQATEGRDPISISLRRYAAQLTEDAAEFVIEPLLLHKMMLKLDANVFAAIFMFAEMHLLPLATEERYDDLISGLSEDSLVTLSRLLHASYEASIEETKLSPALQNITGFSLPKFQTTYLEALQIKAKLSGKISSAEVLAA</sequence>
<evidence type="ECO:0000313" key="2">
    <source>
        <dbReference type="Proteomes" id="UP000078142"/>
    </source>
</evidence>
<dbReference type="Proteomes" id="UP000078142">
    <property type="component" value="Chromosome"/>
</dbReference>
<dbReference type="EMBL" id="CP015852">
    <property type="protein sequence ID" value="ANH99214.1"/>
    <property type="molecule type" value="Genomic_DNA"/>
</dbReference>
<reference evidence="1 2" key="1">
    <citation type="submission" date="2016-05" db="EMBL/GenBank/DDBJ databases">
        <authorList>
            <person name="Wang S."/>
            <person name="Zhu B."/>
        </authorList>
    </citation>
    <scope>NUCLEOTIDE SEQUENCE [LARGE SCALE GENOMIC DNA]</scope>
    <source>
        <strain evidence="1 2">CRS05-R5</strain>
    </source>
</reference>
<name>A0AAC9FXH4_9PSED</name>
<gene>
    <name evidence="1" type="ORF">A8L59_17960</name>
</gene>
<dbReference type="AlphaFoldDB" id="A0AAC9FXH4"/>
<organism evidence="1 2">
    <name type="scientific">Pseudomonas koreensis</name>
    <dbReference type="NCBI Taxonomy" id="198620"/>
    <lineage>
        <taxon>Bacteria</taxon>
        <taxon>Pseudomonadati</taxon>
        <taxon>Pseudomonadota</taxon>
        <taxon>Gammaproteobacteria</taxon>
        <taxon>Pseudomonadales</taxon>
        <taxon>Pseudomonadaceae</taxon>
        <taxon>Pseudomonas</taxon>
    </lineage>
</organism>
<dbReference type="RefSeq" id="WP_064588521.1">
    <property type="nucleotide sequence ID" value="NZ_CP015852.1"/>
</dbReference>
<dbReference type="GeneID" id="93490278"/>
<protein>
    <submittedName>
        <fullName evidence="1">Uncharacterized protein</fullName>
    </submittedName>
</protein>
<accession>A0AAC9FXH4</accession>
<proteinExistence type="predicted"/>
<evidence type="ECO:0000313" key="1">
    <source>
        <dbReference type="EMBL" id="ANH99214.1"/>
    </source>
</evidence>